<keyword evidence="2" id="KW-1133">Transmembrane helix</keyword>
<evidence type="ECO:0000313" key="4">
    <source>
        <dbReference type="Proteomes" id="UP000548476"/>
    </source>
</evidence>
<feature type="region of interest" description="Disordered" evidence="1">
    <location>
        <begin position="1"/>
        <end position="27"/>
    </location>
</feature>
<feature type="transmembrane region" description="Helical" evidence="2">
    <location>
        <begin position="37"/>
        <end position="62"/>
    </location>
</feature>
<accession>A0A841FIB1</accession>
<evidence type="ECO:0000313" key="3">
    <source>
        <dbReference type="EMBL" id="MBB6037081.1"/>
    </source>
</evidence>
<sequence length="160" mass="16575">MTESAGEEALPPDESGDEPDEGSSPAVAFRKGGPKAFMALTCGFLALLCCLGSCVVGGSFGLMRMRNLDDARVELGAPAGWSTSEDSAWPWAAYATITGPADALAFESWLTARGAEYDSAAVASCLAAAEVCELEFAVGDRTVRLSYHGGDDGRADLIVT</sequence>
<keyword evidence="4" id="KW-1185">Reference proteome</keyword>
<evidence type="ECO:0000256" key="2">
    <source>
        <dbReference type="SAM" id="Phobius"/>
    </source>
</evidence>
<feature type="compositionally biased region" description="Acidic residues" evidence="1">
    <location>
        <begin position="10"/>
        <end position="21"/>
    </location>
</feature>
<keyword evidence="2" id="KW-0812">Transmembrane</keyword>
<gene>
    <name evidence="3" type="ORF">HNR73_004954</name>
</gene>
<protein>
    <submittedName>
        <fullName evidence="3">Uncharacterized protein</fullName>
    </submittedName>
</protein>
<proteinExistence type="predicted"/>
<reference evidence="3 4" key="1">
    <citation type="submission" date="2020-08" db="EMBL/GenBank/DDBJ databases">
        <title>Genomic Encyclopedia of Type Strains, Phase IV (KMG-IV): sequencing the most valuable type-strain genomes for metagenomic binning, comparative biology and taxonomic classification.</title>
        <authorList>
            <person name="Goeker M."/>
        </authorList>
    </citation>
    <scope>NUCLEOTIDE SEQUENCE [LARGE SCALE GENOMIC DNA]</scope>
    <source>
        <strain evidence="3 4">YIM 65646</strain>
    </source>
</reference>
<dbReference type="AlphaFoldDB" id="A0A841FIB1"/>
<evidence type="ECO:0000256" key="1">
    <source>
        <dbReference type="SAM" id="MobiDB-lite"/>
    </source>
</evidence>
<comment type="caution">
    <text evidence="3">The sequence shown here is derived from an EMBL/GenBank/DDBJ whole genome shotgun (WGS) entry which is preliminary data.</text>
</comment>
<dbReference type="Proteomes" id="UP000548476">
    <property type="component" value="Unassembled WGS sequence"/>
</dbReference>
<name>A0A841FIB1_9ACTN</name>
<organism evidence="3 4">
    <name type="scientific">Phytomonospora endophytica</name>
    <dbReference type="NCBI Taxonomy" id="714109"/>
    <lineage>
        <taxon>Bacteria</taxon>
        <taxon>Bacillati</taxon>
        <taxon>Actinomycetota</taxon>
        <taxon>Actinomycetes</taxon>
        <taxon>Micromonosporales</taxon>
        <taxon>Micromonosporaceae</taxon>
        <taxon>Phytomonospora</taxon>
    </lineage>
</organism>
<dbReference type="RefSeq" id="WP_184789907.1">
    <property type="nucleotide sequence ID" value="NZ_BONT01000071.1"/>
</dbReference>
<dbReference type="EMBL" id="JACHGT010000011">
    <property type="protein sequence ID" value="MBB6037081.1"/>
    <property type="molecule type" value="Genomic_DNA"/>
</dbReference>
<keyword evidence="2" id="KW-0472">Membrane</keyword>